<reference evidence="7" key="1">
    <citation type="journal article" date="2014" name="Front. Microbiol.">
        <title>High frequency of phylogenetically diverse reductive dehalogenase-homologous genes in deep subseafloor sedimentary metagenomes.</title>
        <authorList>
            <person name="Kawai M."/>
            <person name="Futagami T."/>
            <person name="Toyoda A."/>
            <person name="Takaki Y."/>
            <person name="Nishi S."/>
            <person name="Hori S."/>
            <person name="Arai W."/>
            <person name="Tsubouchi T."/>
            <person name="Morono Y."/>
            <person name="Uchiyama I."/>
            <person name="Ito T."/>
            <person name="Fujiyama A."/>
            <person name="Inagaki F."/>
            <person name="Takami H."/>
        </authorList>
    </citation>
    <scope>NUCLEOTIDE SEQUENCE</scope>
    <source>
        <strain evidence="7">Expedition CK06-06</strain>
    </source>
</reference>
<dbReference type="GO" id="GO:0046872">
    <property type="term" value="F:metal ion binding"/>
    <property type="evidence" value="ECO:0007669"/>
    <property type="project" value="UniProtKB-KW"/>
</dbReference>
<organism evidence="7">
    <name type="scientific">marine sediment metagenome</name>
    <dbReference type="NCBI Taxonomy" id="412755"/>
    <lineage>
        <taxon>unclassified sequences</taxon>
        <taxon>metagenomes</taxon>
        <taxon>ecological metagenomes</taxon>
    </lineage>
</organism>
<dbReference type="Pfam" id="PF04055">
    <property type="entry name" value="Radical_SAM"/>
    <property type="match status" value="1"/>
</dbReference>
<dbReference type="EMBL" id="BART01029823">
    <property type="protein sequence ID" value="GAH11143.1"/>
    <property type="molecule type" value="Genomic_DNA"/>
</dbReference>
<dbReference type="InterPro" id="IPR051198">
    <property type="entry name" value="BchE-like"/>
</dbReference>
<name>X1ER83_9ZZZZ</name>
<sequence length="179" mass="20602">MKYEKIDMIWSCEGRVDKGSSEVLQTMQSANCYSLILGLESANQRILDYYNKQITPEMSKKVVKKARKAKINIITGLFIVGAPDETIQEIINTLKFGMKLDLDFAVYQPLYVYLGSEIWKEALSHGLIDEERTWNKSKIFAADIFPTAVKHDILEKLITNGFIEFLSRPKYLLKEVIRT</sequence>
<keyword evidence="4" id="KW-0408">Iron</keyword>
<dbReference type="GO" id="GO:0003824">
    <property type="term" value="F:catalytic activity"/>
    <property type="evidence" value="ECO:0007669"/>
    <property type="project" value="InterPro"/>
</dbReference>
<dbReference type="SUPFAM" id="SSF102114">
    <property type="entry name" value="Radical SAM enzymes"/>
    <property type="match status" value="1"/>
</dbReference>
<dbReference type="InterPro" id="IPR023404">
    <property type="entry name" value="rSAM_horseshoe"/>
</dbReference>
<keyword evidence="3" id="KW-0479">Metal-binding</keyword>
<dbReference type="PANTHER" id="PTHR43409:SF7">
    <property type="entry name" value="BLL1977 PROTEIN"/>
    <property type="match status" value="1"/>
</dbReference>
<evidence type="ECO:0000256" key="2">
    <source>
        <dbReference type="ARBA" id="ARBA00022691"/>
    </source>
</evidence>
<dbReference type="AlphaFoldDB" id="X1ER83"/>
<feature type="domain" description="Radical SAM core" evidence="6">
    <location>
        <begin position="11"/>
        <end position="96"/>
    </location>
</feature>
<protein>
    <recommendedName>
        <fullName evidence="6">Radical SAM core domain-containing protein</fullName>
    </recommendedName>
</protein>
<dbReference type="Gene3D" id="3.80.30.20">
    <property type="entry name" value="tm_1862 like domain"/>
    <property type="match status" value="1"/>
</dbReference>
<dbReference type="GO" id="GO:0051536">
    <property type="term" value="F:iron-sulfur cluster binding"/>
    <property type="evidence" value="ECO:0007669"/>
    <property type="project" value="UniProtKB-KW"/>
</dbReference>
<evidence type="ECO:0000256" key="1">
    <source>
        <dbReference type="ARBA" id="ARBA00001966"/>
    </source>
</evidence>
<evidence type="ECO:0000256" key="5">
    <source>
        <dbReference type="ARBA" id="ARBA00023014"/>
    </source>
</evidence>
<comment type="cofactor">
    <cofactor evidence="1">
        <name>[4Fe-4S] cluster</name>
        <dbReference type="ChEBI" id="CHEBI:49883"/>
    </cofactor>
</comment>
<feature type="non-terminal residue" evidence="7">
    <location>
        <position position="179"/>
    </location>
</feature>
<evidence type="ECO:0000313" key="7">
    <source>
        <dbReference type="EMBL" id="GAH11143.1"/>
    </source>
</evidence>
<dbReference type="InterPro" id="IPR007197">
    <property type="entry name" value="rSAM"/>
</dbReference>
<evidence type="ECO:0000256" key="4">
    <source>
        <dbReference type="ARBA" id="ARBA00023004"/>
    </source>
</evidence>
<comment type="caution">
    <text evidence="7">The sequence shown here is derived from an EMBL/GenBank/DDBJ whole genome shotgun (WGS) entry which is preliminary data.</text>
</comment>
<accession>X1ER83</accession>
<dbReference type="InterPro" id="IPR058240">
    <property type="entry name" value="rSAM_sf"/>
</dbReference>
<gene>
    <name evidence="7" type="ORF">S01H4_52236</name>
</gene>
<dbReference type="PANTHER" id="PTHR43409">
    <property type="entry name" value="ANAEROBIC MAGNESIUM-PROTOPORPHYRIN IX MONOMETHYL ESTER CYCLASE-RELATED"/>
    <property type="match status" value="1"/>
</dbReference>
<keyword evidence="2" id="KW-0949">S-adenosyl-L-methionine</keyword>
<evidence type="ECO:0000259" key="6">
    <source>
        <dbReference type="Pfam" id="PF04055"/>
    </source>
</evidence>
<evidence type="ECO:0000256" key="3">
    <source>
        <dbReference type="ARBA" id="ARBA00022723"/>
    </source>
</evidence>
<keyword evidence="5" id="KW-0411">Iron-sulfur</keyword>
<proteinExistence type="predicted"/>